<accession>A0A316ASP7</accession>
<name>A0A316ASP7_9BACT</name>
<evidence type="ECO:0000256" key="1">
    <source>
        <dbReference type="SAM" id="SignalP"/>
    </source>
</evidence>
<reference evidence="2 3" key="1">
    <citation type="submission" date="2018-03" db="EMBL/GenBank/DDBJ databases">
        <title>Genomic Encyclopedia of Archaeal and Bacterial Type Strains, Phase II (KMG-II): from individual species to whole genera.</title>
        <authorList>
            <person name="Goeker M."/>
        </authorList>
    </citation>
    <scope>NUCLEOTIDE SEQUENCE [LARGE SCALE GENOMIC DNA]</scope>
    <source>
        <strain evidence="2 3">DSM 100346</strain>
    </source>
</reference>
<comment type="caution">
    <text evidence="2">The sequence shown here is derived from an EMBL/GenBank/DDBJ whole genome shotgun (WGS) entry which is preliminary data.</text>
</comment>
<feature type="signal peptide" evidence="1">
    <location>
        <begin position="1"/>
        <end position="19"/>
    </location>
</feature>
<dbReference type="Proteomes" id="UP000245880">
    <property type="component" value="Unassembled WGS sequence"/>
</dbReference>
<dbReference type="AlphaFoldDB" id="A0A316ASP7"/>
<evidence type="ECO:0000313" key="2">
    <source>
        <dbReference type="EMBL" id="PWJ60481.1"/>
    </source>
</evidence>
<evidence type="ECO:0000313" key="3">
    <source>
        <dbReference type="Proteomes" id="UP000245880"/>
    </source>
</evidence>
<sequence>MIKLSLLIGFFLSNLVSPMAGLPITIDWKRLTDVKFVRKYNQEVDMHFLYPTFGPKVLALSGKEIQIRGYMIPVDPESNMYVLSSQPMSMCFFCGGAGPESIMELQFKNKRLSFKTDAIRKVKGRLVLNPSDIEHLNYILTEAEVVN</sequence>
<organism evidence="2 3">
    <name type="scientific">Dyadobacter jejuensis</name>
    <dbReference type="NCBI Taxonomy" id="1082580"/>
    <lineage>
        <taxon>Bacteria</taxon>
        <taxon>Pseudomonadati</taxon>
        <taxon>Bacteroidota</taxon>
        <taxon>Cytophagia</taxon>
        <taxon>Cytophagales</taxon>
        <taxon>Spirosomataceae</taxon>
        <taxon>Dyadobacter</taxon>
    </lineage>
</organism>
<proteinExistence type="predicted"/>
<evidence type="ECO:0008006" key="4">
    <source>
        <dbReference type="Google" id="ProtNLM"/>
    </source>
</evidence>
<gene>
    <name evidence="2" type="ORF">CLV98_101665</name>
</gene>
<keyword evidence="3" id="KW-1185">Reference proteome</keyword>
<keyword evidence="1" id="KW-0732">Signal</keyword>
<dbReference type="RefSeq" id="WP_229203179.1">
    <property type="nucleotide sequence ID" value="NZ_QGDT01000001.1"/>
</dbReference>
<protein>
    <recommendedName>
        <fullName evidence="4">DUF3299 domain-containing protein</fullName>
    </recommendedName>
</protein>
<dbReference type="Gene3D" id="2.40.50.870">
    <property type="entry name" value="Protein of unknown function (DUF3299)"/>
    <property type="match status" value="1"/>
</dbReference>
<dbReference type="EMBL" id="QGDT01000001">
    <property type="protein sequence ID" value="PWJ60481.1"/>
    <property type="molecule type" value="Genomic_DNA"/>
</dbReference>
<feature type="chain" id="PRO_5016234091" description="DUF3299 domain-containing protein" evidence="1">
    <location>
        <begin position="20"/>
        <end position="147"/>
    </location>
</feature>